<protein>
    <submittedName>
        <fullName evidence="2">Uncharacterized protein</fullName>
    </submittedName>
</protein>
<gene>
    <name evidence="2" type="ORF">AK812_SmicGene36967</name>
</gene>
<proteinExistence type="predicted"/>
<dbReference type="AlphaFoldDB" id="A0A1Q9CHH7"/>
<evidence type="ECO:0000313" key="3">
    <source>
        <dbReference type="Proteomes" id="UP000186817"/>
    </source>
</evidence>
<evidence type="ECO:0000256" key="1">
    <source>
        <dbReference type="SAM" id="MobiDB-lite"/>
    </source>
</evidence>
<dbReference type="Proteomes" id="UP000186817">
    <property type="component" value="Unassembled WGS sequence"/>
</dbReference>
<organism evidence="2 3">
    <name type="scientific">Symbiodinium microadriaticum</name>
    <name type="common">Dinoflagellate</name>
    <name type="synonym">Zooxanthella microadriatica</name>
    <dbReference type="NCBI Taxonomy" id="2951"/>
    <lineage>
        <taxon>Eukaryota</taxon>
        <taxon>Sar</taxon>
        <taxon>Alveolata</taxon>
        <taxon>Dinophyceae</taxon>
        <taxon>Suessiales</taxon>
        <taxon>Symbiodiniaceae</taxon>
        <taxon>Symbiodinium</taxon>
    </lineage>
</organism>
<feature type="compositionally biased region" description="Polar residues" evidence="1">
    <location>
        <begin position="36"/>
        <end position="52"/>
    </location>
</feature>
<sequence length="124" mass="12763">MLASSIEAAPENPMQQVHESAVAEGEPVMNGAPAATTVTQDEQAQTTLQRPTAAQPLQGAADLLDASVPVNRDDQGPPGVSGLREPPELSNGVVGRVDVGGSQRRYDPVDSASVSPLHATPTCQ</sequence>
<feature type="region of interest" description="Disordered" evidence="1">
    <location>
        <begin position="1"/>
        <end position="124"/>
    </location>
</feature>
<comment type="caution">
    <text evidence="2">The sequence shown here is derived from an EMBL/GenBank/DDBJ whole genome shotgun (WGS) entry which is preliminary data.</text>
</comment>
<reference evidence="2 3" key="1">
    <citation type="submission" date="2016-02" db="EMBL/GenBank/DDBJ databases">
        <title>Genome analysis of coral dinoflagellate symbionts highlights evolutionary adaptations to a symbiotic lifestyle.</title>
        <authorList>
            <person name="Aranda M."/>
            <person name="Li Y."/>
            <person name="Liew Y.J."/>
            <person name="Baumgarten S."/>
            <person name="Simakov O."/>
            <person name="Wilson M."/>
            <person name="Piel J."/>
            <person name="Ashoor H."/>
            <person name="Bougouffa S."/>
            <person name="Bajic V.B."/>
            <person name="Ryu T."/>
            <person name="Ravasi T."/>
            <person name="Bayer T."/>
            <person name="Micklem G."/>
            <person name="Kim H."/>
            <person name="Bhak J."/>
            <person name="Lajeunesse T.C."/>
            <person name="Voolstra C.R."/>
        </authorList>
    </citation>
    <scope>NUCLEOTIDE SEQUENCE [LARGE SCALE GENOMIC DNA]</scope>
    <source>
        <strain evidence="2 3">CCMP2467</strain>
    </source>
</reference>
<evidence type="ECO:0000313" key="2">
    <source>
        <dbReference type="EMBL" id="OLP82384.1"/>
    </source>
</evidence>
<name>A0A1Q9CHH7_SYMMI</name>
<dbReference type="EMBL" id="LSRX01001198">
    <property type="protein sequence ID" value="OLP82384.1"/>
    <property type="molecule type" value="Genomic_DNA"/>
</dbReference>
<accession>A0A1Q9CHH7</accession>
<keyword evidence="3" id="KW-1185">Reference proteome</keyword>